<feature type="transmembrane region" description="Helical" evidence="8">
    <location>
        <begin position="559"/>
        <end position="580"/>
    </location>
</feature>
<evidence type="ECO:0000313" key="10">
    <source>
        <dbReference type="EMBL" id="GCE12203.1"/>
    </source>
</evidence>
<evidence type="ECO:0000256" key="4">
    <source>
        <dbReference type="ARBA" id="ARBA00022741"/>
    </source>
</evidence>
<evidence type="ECO:0000256" key="7">
    <source>
        <dbReference type="ARBA" id="ARBA00023136"/>
    </source>
</evidence>
<protein>
    <recommendedName>
        <fullName evidence="9">ABC transporter domain-containing protein</fullName>
    </recommendedName>
</protein>
<keyword evidence="4" id="KW-0547">Nucleotide-binding</keyword>
<dbReference type="SUPFAM" id="SSF52540">
    <property type="entry name" value="P-loop containing nucleoside triphosphate hydrolases"/>
    <property type="match status" value="1"/>
</dbReference>
<dbReference type="Pfam" id="PF00498">
    <property type="entry name" value="FHA"/>
    <property type="match status" value="1"/>
</dbReference>
<dbReference type="SUPFAM" id="SSF49879">
    <property type="entry name" value="SMAD/FHA domain"/>
    <property type="match status" value="1"/>
</dbReference>
<feature type="transmembrane region" description="Helical" evidence="8">
    <location>
        <begin position="452"/>
        <end position="473"/>
    </location>
</feature>
<dbReference type="GO" id="GO:0016020">
    <property type="term" value="C:membrane"/>
    <property type="evidence" value="ECO:0007669"/>
    <property type="project" value="UniProtKB-SubCell"/>
</dbReference>
<dbReference type="GO" id="GO:0140359">
    <property type="term" value="F:ABC-type transporter activity"/>
    <property type="evidence" value="ECO:0007669"/>
    <property type="project" value="InterPro"/>
</dbReference>
<dbReference type="InterPro" id="IPR008984">
    <property type="entry name" value="SMAD_FHA_dom_sf"/>
</dbReference>
<evidence type="ECO:0000313" key="11">
    <source>
        <dbReference type="Proteomes" id="UP000287352"/>
    </source>
</evidence>
<dbReference type="InterPro" id="IPR000253">
    <property type="entry name" value="FHA_dom"/>
</dbReference>
<keyword evidence="11" id="KW-1185">Reference proteome</keyword>
<dbReference type="AlphaFoldDB" id="A0A401ZZE2"/>
<name>A0A401ZZE2_9CHLR</name>
<keyword evidence="7 8" id="KW-0472">Membrane</keyword>
<dbReference type="Gene3D" id="2.60.200.20">
    <property type="match status" value="1"/>
</dbReference>
<evidence type="ECO:0000256" key="3">
    <source>
        <dbReference type="ARBA" id="ARBA00022692"/>
    </source>
</evidence>
<comment type="caution">
    <text evidence="10">The sequence shown here is derived from an EMBL/GenBank/DDBJ whole genome shotgun (WGS) entry which is preliminary data.</text>
</comment>
<reference evidence="11" key="1">
    <citation type="submission" date="2018-12" db="EMBL/GenBank/DDBJ databases">
        <title>Tengunoibacter tsumagoiensis gen. nov., sp. nov., Dictyobacter kobayashii sp. nov., D. alpinus sp. nov., and D. joshuensis sp. nov. and description of Dictyobacteraceae fam. nov. within the order Ktedonobacterales isolated from Tengu-no-mugimeshi.</title>
        <authorList>
            <person name="Wang C.M."/>
            <person name="Zheng Y."/>
            <person name="Sakai Y."/>
            <person name="Toyoda A."/>
            <person name="Minakuchi Y."/>
            <person name="Abe K."/>
            <person name="Yokota A."/>
            <person name="Yabe S."/>
        </authorList>
    </citation>
    <scope>NUCLEOTIDE SEQUENCE [LARGE SCALE GENOMIC DNA]</scope>
    <source>
        <strain evidence="11">Uno3</strain>
    </source>
</reference>
<evidence type="ECO:0000256" key="6">
    <source>
        <dbReference type="ARBA" id="ARBA00022989"/>
    </source>
</evidence>
<dbReference type="Pfam" id="PF01061">
    <property type="entry name" value="ABC2_membrane"/>
    <property type="match status" value="1"/>
</dbReference>
<dbReference type="InterPro" id="IPR003593">
    <property type="entry name" value="AAA+_ATPase"/>
</dbReference>
<dbReference type="PANTHER" id="PTHR48041">
    <property type="entry name" value="ABC TRANSPORTER G FAMILY MEMBER 28"/>
    <property type="match status" value="1"/>
</dbReference>
<dbReference type="InterPro" id="IPR013525">
    <property type="entry name" value="ABC2_TM"/>
</dbReference>
<keyword evidence="2" id="KW-0813">Transport</keyword>
<comment type="subcellular location">
    <subcellularLocation>
        <location evidence="1">Membrane</location>
        <topology evidence="1">Multi-pass membrane protein</topology>
    </subcellularLocation>
</comment>
<dbReference type="PROSITE" id="PS50893">
    <property type="entry name" value="ABC_TRANSPORTER_2"/>
    <property type="match status" value="1"/>
</dbReference>
<dbReference type="InterPro" id="IPR027417">
    <property type="entry name" value="P-loop_NTPase"/>
</dbReference>
<evidence type="ECO:0000256" key="5">
    <source>
        <dbReference type="ARBA" id="ARBA00022840"/>
    </source>
</evidence>
<feature type="transmembrane region" description="Helical" evidence="8">
    <location>
        <begin position="669"/>
        <end position="689"/>
    </location>
</feature>
<dbReference type="SMART" id="SM00382">
    <property type="entry name" value="AAA"/>
    <property type="match status" value="1"/>
</dbReference>
<feature type="transmembrane region" description="Helical" evidence="8">
    <location>
        <begin position="751"/>
        <end position="772"/>
    </location>
</feature>
<dbReference type="InterPro" id="IPR017871">
    <property type="entry name" value="ABC_transporter-like_CS"/>
</dbReference>
<feature type="domain" description="ABC transporter" evidence="9">
    <location>
        <begin position="143"/>
        <end position="375"/>
    </location>
</feature>
<evidence type="ECO:0000259" key="9">
    <source>
        <dbReference type="PROSITE" id="PS50893"/>
    </source>
</evidence>
<sequence length="779" mass="86251">MFWNNKKSSLDNATRVPVTSSSRSPLEPINGIQLPFPSHLPVDLPADETYASCFPLEASEIGIGSHRDNQIVLDHPAVSGYHARLVRHEQGYRIVTLDQTLLYVNVVPATDRFLQPGDEIGIGPYRLFYDGQQLTSQRAAIQIDASHLKETTKDQVVLLNDISLSLPACSFVALVGSSGTGKSTLLNALSGLRPVQSGQIFYDREEYAGRRSALKIGYVPQDDIVHKDLSVERALYYAARLRLPCSYHSTQLWERIDEVLTDVELQDQRHLRIQKLSGGQRKRVSMALELLDKPGAFFLDEPTSGLDPGLDYRMMHLLRRLANKGQTIILVTHATSNIMLCDYVCFLATGGRMVYFGPPQQALTYFGVHSFAEIYSLLEEDGSQPLQAELAEKRFRSSSFYQTYILQPLALHRKEAQLLEAQRGPMGTAKCTGWQQWKVLTLRYLELLKNDVGNMLLLFLQAPVIAILIALLIRCEVGSSTFAPQTIVQCPTTAAVLTTQGLPDLPVAASHIVSTNCARVEHFLLKHPPGQQYAAKRGGVRAALQDFIQAGSGKDAEKVLFILGFTAVLFGCVNAIREIVKERAIYRRERAVNLRILPYMFSKLVVLTTLCLIQSAVLVVLVNLVAPFQQGVFLPAPLEVYMTIVLTSLAGLTLGLAVSALAPTADRALSCLPILLIPQVIFSGSVFPFTDWYTQLFALCFAERWAVGALGSSLGLHSDKLGGDALFQHWSIYRGVLFSPFSHQSAVLNLLFMWGVLTGMILVFTIAIGLFLRLKDRSF</sequence>
<accession>A0A401ZZE2</accession>
<dbReference type="InterPro" id="IPR003439">
    <property type="entry name" value="ABC_transporter-like_ATP-bd"/>
</dbReference>
<dbReference type="Proteomes" id="UP000287352">
    <property type="component" value="Unassembled WGS sequence"/>
</dbReference>
<gene>
    <name evidence="10" type="ORF">KTT_20620</name>
</gene>
<evidence type="ECO:0000256" key="2">
    <source>
        <dbReference type="ARBA" id="ARBA00022448"/>
    </source>
</evidence>
<dbReference type="EMBL" id="BIFR01000001">
    <property type="protein sequence ID" value="GCE12203.1"/>
    <property type="molecule type" value="Genomic_DNA"/>
</dbReference>
<dbReference type="RefSeq" id="WP_126579841.1">
    <property type="nucleotide sequence ID" value="NZ_BIFR01000001.1"/>
</dbReference>
<dbReference type="CDD" id="cd00060">
    <property type="entry name" value="FHA"/>
    <property type="match status" value="1"/>
</dbReference>
<evidence type="ECO:0000256" key="8">
    <source>
        <dbReference type="SAM" id="Phobius"/>
    </source>
</evidence>
<dbReference type="GO" id="GO:0016887">
    <property type="term" value="F:ATP hydrolysis activity"/>
    <property type="evidence" value="ECO:0007669"/>
    <property type="project" value="InterPro"/>
</dbReference>
<dbReference type="OrthoDB" id="151099at2"/>
<dbReference type="Gene3D" id="3.40.50.300">
    <property type="entry name" value="P-loop containing nucleotide triphosphate hydrolases"/>
    <property type="match status" value="1"/>
</dbReference>
<keyword evidence="3 8" id="KW-0812">Transmembrane</keyword>
<dbReference type="Pfam" id="PF00005">
    <property type="entry name" value="ABC_tran"/>
    <property type="match status" value="1"/>
</dbReference>
<proteinExistence type="predicted"/>
<dbReference type="PANTHER" id="PTHR48041:SF139">
    <property type="entry name" value="PROTEIN SCARLET"/>
    <property type="match status" value="1"/>
</dbReference>
<keyword evidence="6 8" id="KW-1133">Transmembrane helix</keyword>
<organism evidence="10 11">
    <name type="scientific">Tengunoibacter tsumagoiensis</name>
    <dbReference type="NCBI Taxonomy" id="2014871"/>
    <lineage>
        <taxon>Bacteria</taxon>
        <taxon>Bacillati</taxon>
        <taxon>Chloroflexota</taxon>
        <taxon>Ktedonobacteria</taxon>
        <taxon>Ktedonobacterales</taxon>
        <taxon>Dictyobacteraceae</taxon>
        <taxon>Tengunoibacter</taxon>
    </lineage>
</organism>
<dbReference type="PROSITE" id="PS00211">
    <property type="entry name" value="ABC_TRANSPORTER_1"/>
    <property type="match status" value="1"/>
</dbReference>
<dbReference type="GO" id="GO:0005524">
    <property type="term" value="F:ATP binding"/>
    <property type="evidence" value="ECO:0007669"/>
    <property type="project" value="UniProtKB-KW"/>
</dbReference>
<feature type="transmembrane region" description="Helical" evidence="8">
    <location>
        <begin position="601"/>
        <end position="628"/>
    </location>
</feature>
<keyword evidence="5" id="KW-0067">ATP-binding</keyword>
<dbReference type="InterPro" id="IPR050352">
    <property type="entry name" value="ABCG_transporters"/>
</dbReference>
<feature type="transmembrane region" description="Helical" evidence="8">
    <location>
        <begin position="640"/>
        <end position="662"/>
    </location>
</feature>
<evidence type="ECO:0000256" key="1">
    <source>
        <dbReference type="ARBA" id="ARBA00004141"/>
    </source>
</evidence>